<evidence type="ECO:0000256" key="1">
    <source>
        <dbReference type="SAM" id="SignalP"/>
    </source>
</evidence>
<keyword evidence="1" id="KW-0732">Signal</keyword>
<accession>A0A8J8NEL4</accession>
<feature type="signal peptide" evidence="1">
    <location>
        <begin position="1"/>
        <end position="22"/>
    </location>
</feature>
<feature type="chain" id="PRO_5035279393" evidence="1">
    <location>
        <begin position="23"/>
        <end position="91"/>
    </location>
</feature>
<name>A0A8J8NEL4_HALGN</name>
<reference evidence="2" key="1">
    <citation type="submission" date="2019-06" db="EMBL/GenBank/DDBJ databases">
        <authorList>
            <person name="Zheng W."/>
        </authorList>
    </citation>
    <scope>NUCLEOTIDE SEQUENCE</scope>
    <source>
        <strain evidence="2">QDHG01</strain>
    </source>
</reference>
<gene>
    <name evidence="2" type="ORF">FGO68_gene3440</name>
</gene>
<dbReference type="AlphaFoldDB" id="A0A8J8NEL4"/>
<sequence length="91" mass="9851">MVQQKWLAKLTILLTSLRLSLQACSSAQAPFPKIVGGTQGNSYFNQIDYHAGSGYLVVVGETYDQGVRGDGLGSSISMPIIIAYQATQYTY</sequence>
<dbReference type="Proteomes" id="UP000785679">
    <property type="component" value="Unassembled WGS sequence"/>
</dbReference>
<proteinExistence type="predicted"/>
<evidence type="ECO:0000313" key="2">
    <source>
        <dbReference type="EMBL" id="TNV73244.1"/>
    </source>
</evidence>
<organism evidence="2 3">
    <name type="scientific">Halteria grandinella</name>
    <dbReference type="NCBI Taxonomy" id="5974"/>
    <lineage>
        <taxon>Eukaryota</taxon>
        <taxon>Sar</taxon>
        <taxon>Alveolata</taxon>
        <taxon>Ciliophora</taxon>
        <taxon>Intramacronucleata</taxon>
        <taxon>Spirotrichea</taxon>
        <taxon>Stichotrichia</taxon>
        <taxon>Sporadotrichida</taxon>
        <taxon>Halteriidae</taxon>
        <taxon>Halteria</taxon>
    </lineage>
</organism>
<protein>
    <submittedName>
        <fullName evidence="2">Uncharacterized protein</fullName>
    </submittedName>
</protein>
<comment type="caution">
    <text evidence="2">The sequence shown here is derived from an EMBL/GenBank/DDBJ whole genome shotgun (WGS) entry which is preliminary data.</text>
</comment>
<evidence type="ECO:0000313" key="3">
    <source>
        <dbReference type="Proteomes" id="UP000785679"/>
    </source>
</evidence>
<dbReference type="EMBL" id="RRYP01019446">
    <property type="protein sequence ID" value="TNV73244.1"/>
    <property type="molecule type" value="Genomic_DNA"/>
</dbReference>
<keyword evidence="3" id="KW-1185">Reference proteome</keyword>